<comment type="similarity">
    <text evidence="1">Belongs to the ABC transporter superfamily.</text>
</comment>
<feature type="domain" description="ABC transporter" evidence="5">
    <location>
        <begin position="1"/>
        <end position="229"/>
    </location>
</feature>
<evidence type="ECO:0000256" key="4">
    <source>
        <dbReference type="ARBA" id="ARBA00022840"/>
    </source>
</evidence>
<organism evidence="6 7">
    <name type="scientific">Serinibacter salmoneus</name>
    <dbReference type="NCBI Taxonomy" id="556530"/>
    <lineage>
        <taxon>Bacteria</taxon>
        <taxon>Bacillati</taxon>
        <taxon>Actinomycetota</taxon>
        <taxon>Actinomycetes</taxon>
        <taxon>Micrococcales</taxon>
        <taxon>Beutenbergiaceae</taxon>
        <taxon>Serinibacter</taxon>
    </lineage>
</organism>
<keyword evidence="3" id="KW-0547">Nucleotide-binding</keyword>
<dbReference type="PROSITE" id="PS00211">
    <property type="entry name" value="ABC_TRANSPORTER_1"/>
    <property type="match status" value="1"/>
</dbReference>
<name>A0A2A9CZ78_9MICO</name>
<keyword evidence="4 6" id="KW-0067">ATP-binding</keyword>
<dbReference type="PROSITE" id="PS50893">
    <property type="entry name" value="ABC_TRANSPORTER_2"/>
    <property type="match status" value="1"/>
</dbReference>
<evidence type="ECO:0000256" key="2">
    <source>
        <dbReference type="ARBA" id="ARBA00022448"/>
    </source>
</evidence>
<accession>A0A2A9CZ78</accession>
<dbReference type="PANTHER" id="PTHR43335:SF2">
    <property type="entry name" value="ABC TRANSPORTER, ATP-BINDING PROTEIN"/>
    <property type="match status" value="1"/>
</dbReference>
<evidence type="ECO:0000259" key="5">
    <source>
        <dbReference type="PROSITE" id="PS50893"/>
    </source>
</evidence>
<evidence type="ECO:0000256" key="3">
    <source>
        <dbReference type="ARBA" id="ARBA00022741"/>
    </source>
</evidence>
<evidence type="ECO:0000313" key="7">
    <source>
        <dbReference type="Proteomes" id="UP000224915"/>
    </source>
</evidence>
<dbReference type="Pfam" id="PF00005">
    <property type="entry name" value="ABC_tran"/>
    <property type="match status" value="1"/>
</dbReference>
<dbReference type="SMART" id="SM00382">
    <property type="entry name" value="AAA"/>
    <property type="match status" value="1"/>
</dbReference>
<sequence length="241" mass="25948">MVLEGIHLSYREVSVLNGVDLELRPGITALLGVNGAGKTTLMNIAAGSLRPDRGLAAVVGQAVYRSRSRRRALRHVAMMPQGSSFPGNLTAHETVRYIAWMRGMPPHVTAGAATDALDRVGLAAESSRKIRRMSGGMRRRVALAQAIVSSPSLLLLDEPSTGLDPEQRHGMVALVRQLGGTVLLSSHVMEDVRDLADRVLVLHRGSIRFDGTVAELERYGSDGNNRATEEGFLAVINDGPR</sequence>
<reference evidence="6 7" key="1">
    <citation type="submission" date="2017-10" db="EMBL/GenBank/DDBJ databases">
        <title>Sequencing the genomes of 1000 actinobacteria strains.</title>
        <authorList>
            <person name="Klenk H.-P."/>
        </authorList>
    </citation>
    <scope>NUCLEOTIDE SEQUENCE [LARGE SCALE GENOMIC DNA]</scope>
    <source>
        <strain evidence="6 7">DSM 21801</strain>
    </source>
</reference>
<dbReference type="AlphaFoldDB" id="A0A2A9CZ78"/>
<dbReference type="InterPro" id="IPR003439">
    <property type="entry name" value="ABC_transporter-like_ATP-bd"/>
</dbReference>
<dbReference type="PANTHER" id="PTHR43335">
    <property type="entry name" value="ABC TRANSPORTER, ATP-BINDING PROTEIN"/>
    <property type="match status" value="1"/>
</dbReference>
<keyword evidence="2" id="KW-0813">Transport</keyword>
<protein>
    <submittedName>
        <fullName evidence="6">ABC-2 type transport system ATP-binding protein</fullName>
    </submittedName>
</protein>
<dbReference type="GO" id="GO:0016887">
    <property type="term" value="F:ATP hydrolysis activity"/>
    <property type="evidence" value="ECO:0007669"/>
    <property type="project" value="InterPro"/>
</dbReference>
<dbReference type="EMBL" id="PDJD01000001">
    <property type="protein sequence ID" value="PFG19431.1"/>
    <property type="molecule type" value="Genomic_DNA"/>
</dbReference>
<dbReference type="Proteomes" id="UP000224915">
    <property type="component" value="Unassembled WGS sequence"/>
</dbReference>
<dbReference type="InterPro" id="IPR003593">
    <property type="entry name" value="AAA+_ATPase"/>
</dbReference>
<proteinExistence type="inferred from homology"/>
<dbReference type="SUPFAM" id="SSF52540">
    <property type="entry name" value="P-loop containing nucleoside triphosphate hydrolases"/>
    <property type="match status" value="1"/>
</dbReference>
<dbReference type="GO" id="GO:0005524">
    <property type="term" value="F:ATP binding"/>
    <property type="evidence" value="ECO:0007669"/>
    <property type="project" value="UniProtKB-KW"/>
</dbReference>
<dbReference type="Gene3D" id="3.40.50.300">
    <property type="entry name" value="P-loop containing nucleotide triphosphate hydrolases"/>
    <property type="match status" value="1"/>
</dbReference>
<evidence type="ECO:0000256" key="1">
    <source>
        <dbReference type="ARBA" id="ARBA00005417"/>
    </source>
</evidence>
<evidence type="ECO:0000313" key="6">
    <source>
        <dbReference type="EMBL" id="PFG19431.1"/>
    </source>
</evidence>
<keyword evidence="7" id="KW-1185">Reference proteome</keyword>
<dbReference type="InterPro" id="IPR017871">
    <property type="entry name" value="ABC_transporter-like_CS"/>
</dbReference>
<dbReference type="InterPro" id="IPR027417">
    <property type="entry name" value="P-loop_NTPase"/>
</dbReference>
<comment type="caution">
    <text evidence="6">The sequence shown here is derived from an EMBL/GenBank/DDBJ whole genome shotgun (WGS) entry which is preliminary data.</text>
</comment>
<gene>
    <name evidence="6" type="ORF">ATL40_0991</name>
</gene>